<keyword evidence="1" id="KW-0732">Signal</keyword>
<evidence type="ECO:0000256" key="1">
    <source>
        <dbReference type="SAM" id="SignalP"/>
    </source>
</evidence>
<dbReference type="AlphaFoldDB" id="A0A1W6U6S7"/>
<protein>
    <submittedName>
        <fullName evidence="2">Uncharacterized protein</fullName>
    </submittedName>
</protein>
<dbReference type="RefSeq" id="WP_086046864.1">
    <property type="nucleotide sequence ID" value="NZ_CP017889.1"/>
</dbReference>
<gene>
    <name evidence="2" type="ORF">K05K4_18940</name>
</gene>
<dbReference type="EMBL" id="CP017902">
    <property type="protein sequence ID" value="ARP18728.1"/>
    <property type="molecule type" value="Genomic_DNA"/>
</dbReference>
<feature type="chain" id="PRO_5011905063" evidence="1">
    <location>
        <begin position="23"/>
        <end position="473"/>
    </location>
</feature>
<organism evidence="2">
    <name type="scientific">Vibrio alginolyticus</name>
    <dbReference type="NCBI Taxonomy" id="663"/>
    <lineage>
        <taxon>Bacteria</taxon>
        <taxon>Pseudomonadati</taxon>
        <taxon>Pseudomonadota</taxon>
        <taxon>Gammaproteobacteria</taxon>
        <taxon>Vibrionales</taxon>
        <taxon>Vibrionaceae</taxon>
        <taxon>Vibrio</taxon>
    </lineage>
</organism>
<name>A0A1W6U6S7_VIBAL</name>
<proteinExistence type="predicted"/>
<feature type="signal peptide" evidence="1">
    <location>
        <begin position="1"/>
        <end position="22"/>
    </location>
</feature>
<accession>A0A1W6U6S7</accession>
<sequence length="473" mass="55580">MYLRIKAITFLIVLLHANFTMATNNYDYNQKNDFLLLDNGNENLLVPPLDIKSKIDTFLEDHKNTTYDIWENNPLSPLPYEPKDCNKNNIKRCLEEMQGIIIDERGVYGLRNRGFVNVKYSDFFFNILKRIEVGKTLYSKVNICSSTFDYDVIKGERCQDYINSNRNQIKQDYRKIGHLNLNQSNKITNLMVDSSGFPIIFNKNSGCEFSIINGKKGVICELLSYELKMLSSDNINMYFNIMLPNKMHIKSNLDLQKSVNKVTWISHEKDMALPEMKEGNKVYIFISSDLLQQFVLNDDVDDIYESILLSFYYKENEELYTYNFHTKNKLYLRAKDYLIEIKEQEKNNKNKVVSYDITKTSFVNSLDIELNFKQNNFDNGEEKRCAFHAEFSEFNQPDAFFPFYVSFKKSDKLLHQEELECNGNETVTINDGYKNYLIELNINDSEYNTQDHTKWVGDLKQSGTIQFKVVWND</sequence>
<evidence type="ECO:0000313" key="2">
    <source>
        <dbReference type="EMBL" id="ARP18728.1"/>
    </source>
</evidence>
<reference evidence="2" key="1">
    <citation type="submission" date="2016-10" db="EMBL/GenBank/DDBJ databases">
        <title>The High Quality Genome of Vibrio alginolyticus K01M1.</title>
        <authorList>
            <person name="Wendling C."/>
            <person name="Chibani C.M."/>
            <person name="Hertel R."/>
            <person name="Sproer C."/>
            <person name="Bunk B."/>
            <person name="Overmann J."/>
            <person name="Roth O."/>
            <person name="Liesegang H."/>
        </authorList>
    </citation>
    <scope>NUCLEOTIDE SEQUENCE</scope>
    <source>
        <strain evidence="2">K05K4</strain>
    </source>
</reference>